<reference evidence="1" key="1">
    <citation type="journal article" date="2014" name="Front. Microbiol.">
        <title>High frequency of phylogenetically diverse reductive dehalogenase-homologous genes in deep subseafloor sedimentary metagenomes.</title>
        <authorList>
            <person name="Kawai M."/>
            <person name="Futagami T."/>
            <person name="Toyoda A."/>
            <person name="Takaki Y."/>
            <person name="Nishi S."/>
            <person name="Hori S."/>
            <person name="Arai W."/>
            <person name="Tsubouchi T."/>
            <person name="Morono Y."/>
            <person name="Uchiyama I."/>
            <person name="Ito T."/>
            <person name="Fujiyama A."/>
            <person name="Inagaki F."/>
            <person name="Takami H."/>
        </authorList>
    </citation>
    <scope>NUCLEOTIDE SEQUENCE</scope>
    <source>
        <strain evidence="1">Expedition CK06-06</strain>
    </source>
</reference>
<sequence length="113" mass="13314">MIPAWQIYFTIAWSCKTPLVFLLDKKYETITKTLMRQFYNWMPSLNYIPEKRDCDNFGFIYKGIADWTTNAVGLVIGRTSGWHLWNMALTKQGVEQIEPQNGKIVTKNKRYRA</sequence>
<dbReference type="Gene3D" id="3.30.460.70">
    <property type="match status" value="1"/>
</dbReference>
<comment type="caution">
    <text evidence="1">The sequence shown here is derived from an EMBL/GenBank/DDBJ whole genome shotgun (WGS) entry which is preliminary data.</text>
</comment>
<protein>
    <submittedName>
        <fullName evidence="1">Uncharacterized protein</fullName>
    </submittedName>
</protein>
<proteinExistence type="predicted"/>
<gene>
    <name evidence="1" type="ORF">S06H3_11681</name>
</gene>
<dbReference type="EMBL" id="BARV01005755">
    <property type="protein sequence ID" value="GAI17460.1"/>
    <property type="molecule type" value="Genomic_DNA"/>
</dbReference>
<name>X1MS25_9ZZZZ</name>
<evidence type="ECO:0000313" key="1">
    <source>
        <dbReference type="EMBL" id="GAI17460.1"/>
    </source>
</evidence>
<organism evidence="1">
    <name type="scientific">marine sediment metagenome</name>
    <dbReference type="NCBI Taxonomy" id="412755"/>
    <lineage>
        <taxon>unclassified sequences</taxon>
        <taxon>metagenomes</taxon>
        <taxon>ecological metagenomes</taxon>
    </lineage>
</organism>
<accession>X1MS25</accession>
<dbReference type="AlphaFoldDB" id="X1MS25"/>